<evidence type="ECO:0000313" key="11">
    <source>
        <dbReference type="EMBL" id="GMM36404.1"/>
    </source>
</evidence>
<dbReference type="Gene3D" id="3.30.1330.20">
    <property type="entry name" value="Tubulin/FtsZ, C-terminal domain"/>
    <property type="match status" value="1"/>
</dbReference>
<reference evidence="11 12" key="1">
    <citation type="journal article" date="2023" name="Elife">
        <title>Identification of key yeast species and microbe-microbe interactions impacting larval growth of Drosophila in the wild.</title>
        <authorList>
            <person name="Mure A."/>
            <person name="Sugiura Y."/>
            <person name="Maeda R."/>
            <person name="Honda K."/>
            <person name="Sakurai N."/>
            <person name="Takahashi Y."/>
            <person name="Watada M."/>
            <person name="Katoh T."/>
            <person name="Gotoh A."/>
            <person name="Gotoh Y."/>
            <person name="Taniguchi I."/>
            <person name="Nakamura K."/>
            <person name="Hayashi T."/>
            <person name="Katayama T."/>
            <person name="Uemura T."/>
            <person name="Hattori Y."/>
        </authorList>
    </citation>
    <scope>NUCLEOTIDE SEQUENCE [LARGE SCALE GENOMIC DNA]</scope>
    <source>
        <strain evidence="11 12">SC-9</strain>
    </source>
</reference>
<dbReference type="Pfam" id="PF00091">
    <property type="entry name" value="Tubulin"/>
    <property type="match status" value="1"/>
</dbReference>
<dbReference type="AlphaFoldDB" id="A0AAV5QPM3"/>
<dbReference type="InterPro" id="IPR000217">
    <property type="entry name" value="Tubulin"/>
</dbReference>
<dbReference type="PRINTS" id="PR01164">
    <property type="entry name" value="GAMMATUBULIN"/>
</dbReference>
<dbReference type="InterPro" id="IPR008280">
    <property type="entry name" value="Tub_FtsZ_C"/>
</dbReference>
<keyword evidence="6 9" id="KW-0547">Nucleotide-binding</keyword>
<evidence type="ECO:0000256" key="3">
    <source>
        <dbReference type="ARBA" id="ARBA00018848"/>
    </source>
</evidence>
<dbReference type="Gene3D" id="1.10.287.600">
    <property type="entry name" value="Helix hairpin bin"/>
    <property type="match status" value="1"/>
</dbReference>
<feature type="domain" description="Tubulin/FtsZ GTPase" evidence="10">
    <location>
        <begin position="63"/>
        <end position="261"/>
    </location>
</feature>
<evidence type="ECO:0000256" key="2">
    <source>
        <dbReference type="ARBA" id="ARBA00009636"/>
    </source>
</evidence>
<comment type="subcellular location">
    <subcellularLocation>
        <location evidence="1">Cytoplasm</location>
        <location evidence="1">Cytoskeleton</location>
        <location evidence="1">Microtubule organizing center</location>
        <location evidence="1">Spindle pole body</location>
    </subcellularLocation>
</comment>
<dbReference type="Pfam" id="PF03953">
    <property type="entry name" value="Tubulin_C"/>
    <property type="match status" value="1"/>
</dbReference>
<evidence type="ECO:0000256" key="7">
    <source>
        <dbReference type="ARBA" id="ARBA00023134"/>
    </source>
</evidence>
<dbReference type="Proteomes" id="UP001360560">
    <property type="component" value="Unassembled WGS sequence"/>
</dbReference>
<dbReference type="GO" id="GO:0007020">
    <property type="term" value="P:microtubule nucleation"/>
    <property type="evidence" value="ECO:0007669"/>
    <property type="project" value="InterPro"/>
</dbReference>
<sequence length="487" mass="54770">MPGEVVTIQAGQCGNQIGQEFWNQLCREHGINTIDGTLRDINKYPGLFDTHDNKPRSSRDDYPNVFFNQDDDNRFTPRGILFDLEPRVVSNISNRFPHLFNPRNIYTSASGSGAGNNWSQGYDYGTSHIDELIDIIDREVDSCDNLEGFQLIHSVAGGTGSGLGSFLLEQLADRYAKKLVQTYSVFPANDQTSDVVVQPYNTILTLKRLIEFADSCVVFDNAALNSLALANLRTSNISFEQTNQLVSTVMAGMTNPLRFPTAMYNSMSSILSSLIPTPTLHFLTPSFYPFTSEFVNDAKDVRRSTGYDVLLELLNKNLRMVKSDNKGGNDSYISILNLLQGKVDENDIVKGLSRFQQRITFVPWTNSSVNLIYGKKSRFLEYQMTSESQFIKTKHKKLVSGLMLANSSSIVSLFKRNCSQYDKLIKRNAFLDGYKRGALFSDNLQEFHDSRQIVQGTIDEYLLSATNEYLNDDDGDDDDDDDVEIDG</sequence>
<evidence type="ECO:0000256" key="5">
    <source>
        <dbReference type="ARBA" id="ARBA00022701"/>
    </source>
</evidence>
<dbReference type="GO" id="GO:0005816">
    <property type="term" value="C:spindle pole body"/>
    <property type="evidence" value="ECO:0007669"/>
    <property type="project" value="UniProtKB-SubCell"/>
</dbReference>
<dbReference type="FunFam" id="1.10.287.600:FF:000004">
    <property type="entry name" value="Tubulin gamma chain"/>
    <property type="match status" value="1"/>
</dbReference>
<dbReference type="InterPro" id="IPR018316">
    <property type="entry name" value="Tubulin/FtsZ_2-layer-sand-dom"/>
</dbReference>
<dbReference type="CDD" id="cd02188">
    <property type="entry name" value="gamma_tubulin"/>
    <property type="match status" value="1"/>
</dbReference>
<dbReference type="SUPFAM" id="SSF52490">
    <property type="entry name" value="Tubulin nucleotide-binding domain-like"/>
    <property type="match status" value="1"/>
</dbReference>
<dbReference type="GO" id="GO:0005874">
    <property type="term" value="C:microtubule"/>
    <property type="evidence" value="ECO:0007669"/>
    <property type="project" value="UniProtKB-KW"/>
</dbReference>
<protein>
    <recommendedName>
        <fullName evidence="3 9">Tubulin gamma chain</fullName>
    </recommendedName>
</protein>
<evidence type="ECO:0000256" key="6">
    <source>
        <dbReference type="ARBA" id="ARBA00022741"/>
    </source>
</evidence>
<keyword evidence="12" id="KW-1185">Reference proteome</keyword>
<dbReference type="GO" id="GO:0031122">
    <property type="term" value="P:cytoplasmic microtubule organization"/>
    <property type="evidence" value="ECO:0007669"/>
    <property type="project" value="InterPro"/>
</dbReference>
<accession>A0AAV5QPM3</accession>
<dbReference type="EMBL" id="BTFZ01000011">
    <property type="protein sequence ID" value="GMM36404.1"/>
    <property type="molecule type" value="Genomic_DNA"/>
</dbReference>
<comment type="caution">
    <text evidence="11">The sequence shown here is derived from an EMBL/GenBank/DDBJ whole genome shotgun (WGS) entry which is preliminary data.</text>
</comment>
<dbReference type="GO" id="GO:0005525">
    <property type="term" value="F:GTP binding"/>
    <property type="evidence" value="ECO:0007669"/>
    <property type="project" value="UniProtKB-UniRule"/>
</dbReference>
<dbReference type="PRINTS" id="PR01161">
    <property type="entry name" value="TUBULIN"/>
</dbReference>
<keyword evidence="4" id="KW-0963">Cytoplasm</keyword>
<dbReference type="InterPro" id="IPR037103">
    <property type="entry name" value="Tubulin/FtsZ-like_C"/>
</dbReference>
<organism evidence="11 12">
    <name type="scientific">Saccharomycopsis crataegensis</name>
    <dbReference type="NCBI Taxonomy" id="43959"/>
    <lineage>
        <taxon>Eukaryota</taxon>
        <taxon>Fungi</taxon>
        <taxon>Dikarya</taxon>
        <taxon>Ascomycota</taxon>
        <taxon>Saccharomycotina</taxon>
        <taxon>Saccharomycetes</taxon>
        <taxon>Saccharomycopsidaceae</taxon>
        <taxon>Saccharomycopsis</taxon>
    </lineage>
</organism>
<keyword evidence="5 9" id="KW-0493">Microtubule</keyword>
<name>A0AAV5QPM3_9ASCO</name>
<dbReference type="GeneID" id="90074379"/>
<dbReference type="PANTHER" id="PTHR11588">
    <property type="entry name" value="TUBULIN"/>
    <property type="match status" value="1"/>
</dbReference>
<comment type="function">
    <text evidence="9">Tubulin is the major constituent of microtubules, protein filaments consisting of alpha- and beta-tubulin heterodimers. Gamma-tubulin is a key component of the gamma-tubulin ring complex (gTuRC) which mediates microtubule nucleation. The gTuRC regulates the minus-end nucleation of alpha-beta tubulin heterodimers that grow into microtubule protafilaments, a critical step in centrosome duplication and spindle formation.</text>
</comment>
<dbReference type="GO" id="GO:0000930">
    <property type="term" value="C:gamma-tubulin complex"/>
    <property type="evidence" value="ECO:0007669"/>
    <property type="project" value="InterPro"/>
</dbReference>
<keyword evidence="7 9" id="KW-0342">GTP-binding</keyword>
<evidence type="ECO:0000259" key="10">
    <source>
        <dbReference type="SMART" id="SM00864"/>
    </source>
</evidence>
<evidence type="ECO:0000256" key="4">
    <source>
        <dbReference type="ARBA" id="ARBA00022490"/>
    </source>
</evidence>
<gene>
    <name evidence="11" type="ORF">DASC09_037290</name>
</gene>
<evidence type="ECO:0000313" key="12">
    <source>
        <dbReference type="Proteomes" id="UP001360560"/>
    </source>
</evidence>
<dbReference type="Gene3D" id="3.40.50.1440">
    <property type="entry name" value="Tubulin/FtsZ, GTPase domain"/>
    <property type="match status" value="1"/>
</dbReference>
<dbReference type="InterPro" id="IPR017975">
    <property type="entry name" value="Tubulin_CS"/>
</dbReference>
<dbReference type="InterPro" id="IPR023123">
    <property type="entry name" value="Tubulin_C"/>
</dbReference>
<dbReference type="SMART" id="SM00864">
    <property type="entry name" value="Tubulin"/>
    <property type="match status" value="1"/>
</dbReference>
<dbReference type="RefSeq" id="XP_064853400.1">
    <property type="nucleotide sequence ID" value="XM_064997328.1"/>
</dbReference>
<dbReference type="InterPro" id="IPR036525">
    <property type="entry name" value="Tubulin/FtsZ_GTPase_sf"/>
</dbReference>
<dbReference type="InterPro" id="IPR002454">
    <property type="entry name" value="Gamma_tubulin"/>
</dbReference>
<evidence type="ECO:0000256" key="1">
    <source>
        <dbReference type="ARBA" id="ARBA00004317"/>
    </source>
</evidence>
<dbReference type="InterPro" id="IPR003008">
    <property type="entry name" value="Tubulin_FtsZ_GTPase"/>
</dbReference>
<comment type="similarity">
    <text evidence="2 9">Belongs to the tubulin family.</text>
</comment>
<proteinExistence type="inferred from homology"/>
<dbReference type="PROSITE" id="PS00227">
    <property type="entry name" value="TUBULIN"/>
    <property type="match status" value="1"/>
</dbReference>
<dbReference type="SUPFAM" id="SSF55307">
    <property type="entry name" value="Tubulin C-terminal domain-like"/>
    <property type="match status" value="1"/>
</dbReference>
<keyword evidence="8" id="KW-0206">Cytoskeleton</keyword>
<evidence type="ECO:0000256" key="8">
    <source>
        <dbReference type="ARBA" id="ARBA00023212"/>
    </source>
</evidence>
<evidence type="ECO:0000256" key="9">
    <source>
        <dbReference type="RuleBase" id="RU000352"/>
    </source>
</evidence>